<comment type="caution">
    <text evidence="2">The sequence shown here is derived from an EMBL/GenBank/DDBJ whole genome shotgun (WGS) entry which is preliminary data.</text>
</comment>
<name>A0A392LWX1_9FABA</name>
<dbReference type="Proteomes" id="UP000265520">
    <property type="component" value="Unassembled WGS sequence"/>
</dbReference>
<proteinExistence type="predicted"/>
<dbReference type="AlphaFoldDB" id="A0A392LWX1"/>
<accession>A0A392LWX1</accession>
<keyword evidence="3" id="KW-1185">Reference proteome</keyword>
<evidence type="ECO:0000313" key="2">
    <source>
        <dbReference type="EMBL" id="MCH79463.1"/>
    </source>
</evidence>
<organism evidence="2 3">
    <name type="scientific">Trifolium medium</name>
    <dbReference type="NCBI Taxonomy" id="97028"/>
    <lineage>
        <taxon>Eukaryota</taxon>
        <taxon>Viridiplantae</taxon>
        <taxon>Streptophyta</taxon>
        <taxon>Embryophyta</taxon>
        <taxon>Tracheophyta</taxon>
        <taxon>Spermatophyta</taxon>
        <taxon>Magnoliopsida</taxon>
        <taxon>eudicotyledons</taxon>
        <taxon>Gunneridae</taxon>
        <taxon>Pentapetalae</taxon>
        <taxon>rosids</taxon>
        <taxon>fabids</taxon>
        <taxon>Fabales</taxon>
        <taxon>Fabaceae</taxon>
        <taxon>Papilionoideae</taxon>
        <taxon>50 kb inversion clade</taxon>
        <taxon>NPAAA clade</taxon>
        <taxon>Hologalegina</taxon>
        <taxon>IRL clade</taxon>
        <taxon>Trifolieae</taxon>
        <taxon>Trifolium</taxon>
    </lineage>
</organism>
<evidence type="ECO:0000256" key="1">
    <source>
        <dbReference type="SAM" id="MobiDB-lite"/>
    </source>
</evidence>
<gene>
    <name evidence="2" type="ORF">A2U01_0000212</name>
</gene>
<dbReference type="EMBL" id="LXQA010000127">
    <property type="protein sequence ID" value="MCH79463.1"/>
    <property type="molecule type" value="Genomic_DNA"/>
</dbReference>
<protein>
    <submittedName>
        <fullName evidence="2">Uncharacterized protein</fullName>
    </submittedName>
</protein>
<feature type="non-terminal residue" evidence="2">
    <location>
        <position position="1"/>
    </location>
</feature>
<reference evidence="2 3" key="1">
    <citation type="journal article" date="2018" name="Front. Plant Sci.">
        <title>Red Clover (Trifolium pratense) and Zigzag Clover (T. medium) - A Picture of Genomic Similarities and Differences.</title>
        <authorList>
            <person name="Dluhosova J."/>
            <person name="Istvanek J."/>
            <person name="Nedelnik J."/>
            <person name="Repkova J."/>
        </authorList>
    </citation>
    <scope>NUCLEOTIDE SEQUENCE [LARGE SCALE GENOMIC DNA]</scope>
    <source>
        <strain evidence="3">cv. 10/8</strain>
        <tissue evidence="2">Leaf</tissue>
    </source>
</reference>
<feature type="compositionally biased region" description="Basic and acidic residues" evidence="1">
    <location>
        <begin position="1"/>
        <end position="10"/>
    </location>
</feature>
<evidence type="ECO:0000313" key="3">
    <source>
        <dbReference type="Proteomes" id="UP000265520"/>
    </source>
</evidence>
<feature type="region of interest" description="Disordered" evidence="1">
    <location>
        <begin position="1"/>
        <end position="21"/>
    </location>
</feature>
<sequence>AGPKGEKEPSKSLAAGKAKREAKGKAVTVAATVRDGLRAFYSDKNVPFAWRTTVRSPQLRLEEA</sequence>